<feature type="transmembrane region" description="Helical" evidence="13">
    <location>
        <begin position="252"/>
        <end position="271"/>
    </location>
</feature>
<dbReference type="GO" id="GO:0015297">
    <property type="term" value="F:antiporter activity"/>
    <property type="evidence" value="ECO:0007669"/>
    <property type="project" value="UniProtKB-KW"/>
</dbReference>
<dbReference type="InterPro" id="IPR002528">
    <property type="entry name" value="MATE_fam"/>
</dbReference>
<feature type="transmembrane region" description="Helical" evidence="13">
    <location>
        <begin position="181"/>
        <end position="202"/>
    </location>
</feature>
<keyword evidence="10" id="KW-0406">Ion transport</keyword>
<dbReference type="InterPro" id="IPR050222">
    <property type="entry name" value="MATE_MdtK"/>
</dbReference>
<comment type="function">
    <text evidence="1">Multidrug efflux pump.</text>
</comment>
<feature type="transmembrane region" description="Helical" evidence="13">
    <location>
        <begin position="208"/>
        <end position="231"/>
    </location>
</feature>
<keyword evidence="9 13" id="KW-1133">Transmembrane helix</keyword>
<evidence type="ECO:0000256" key="6">
    <source>
        <dbReference type="ARBA" id="ARBA00022449"/>
    </source>
</evidence>
<dbReference type="AlphaFoldDB" id="A0A7M2RF82"/>
<dbReference type="NCBIfam" id="TIGR00797">
    <property type="entry name" value="matE"/>
    <property type="match status" value="1"/>
</dbReference>
<feature type="transmembrane region" description="Helical" evidence="13">
    <location>
        <begin position="148"/>
        <end position="169"/>
    </location>
</feature>
<feature type="transmembrane region" description="Helical" evidence="13">
    <location>
        <begin position="430"/>
        <end position="449"/>
    </location>
</feature>
<keyword evidence="5" id="KW-0813">Transport</keyword>
<dbReference type="GO" id="GO:0006811">
    <property type="term" value="P:monoatomic ion transport"/>
    <property type="evidence" value="ECO:0007669"/>
    <property type="project" value="UniProtKB-KW"/>
</dbReference>
<reference evidence="14 15" key="1">
    <citation type="submission" date="2020-10" db="EMBL/GenBank/DDBJ databases">
        <title>Blautia liquoris sp.nov., isolated from the mud in a fermentation cellar used for the production of Chinese strong-flavoured liquor.</title>
        <authorList>
            <person name="Lu L."/>
        </authorList>
    </citation>
    <scope>NUCLEOTIDE SEQUENCE [LARGE SCALE GENOMIC DNA]</scope>
    <source>
        <strain evidence="14 15">LZLJ-3</strain>
    </source>
</reference>
<feature type="transmembrane region" description="Helical" evidence="13">
    <location>
        <begin position="59"/>
        <end position="79"/>
    </location>
</feature>
<evidence type="ECO:0000256" key="3">
    <source>
        <dbReference type="ARBA" id="ARBA00010199"/>
    </source>
</evidence>
<feature type="transmembrane region" description="Helical" evidence="13">
    <location>
        <begin position="27"/>
        <end position="47"/>
    </location>
</feature>
<dbReference type="GO" id="GO:0042910">
    <property type="term" value="F:xenobiotic transmembrane transporter activity"/>
    <property type="evidence" value="ECO:0007669"/>
    <property type="project" value="InterPro"/>
</dbReference>
<evidence type="ECO:0000313" key="14">
    <source>
        <dbReference type="EMBL" id="QOV18798.1"/>
    </source>
</evidence>
<dbReference type="RefSeq" id="WP_193735160.1">
    <property type="nucleotide sequence ID" value="NZ_CP063304.1"/>
</dbReference>
<evidence type="ECO:0000256" key="7">
    <source>
        <dbReference type="ARBA" id="ARBA00022475"/>
    </source>
</evidence>
<feature type="transmembrane region" description="Helical" evidence="13">
    <location>
        <begin position="402"/>
        <end position="424"/>
    </location>
</feature>
<evidence type="ECO:0000256" key="11">
    <source>
        <dbReference type="ARBA" id="ARBA00023136"/>
    </source>
</evidence>
<proteinExistence type="inferred from homology"/>
<dbReference type="PANTHER" id="PTHR43298">
    <property type="entry name" value="MULTIDRUG RESISTANCE PROTEIN NORM-RELATED"/>
    <property type="match status" value="1"/>
</dbReference>
<dbReference type="GO" id="GO:0005886">
    <property type="term" value="C:plasma membrane"/>
    <property type="evidence" value="ECO:0007669"/>
    <property type="project" value="UniProtKB-SubCell"/>
</dbReference>
<dbReference type="PANTHER" id="PTHR43298:SF2">
    <property type="entry name" value="FMN_FAD EXPORTER YEEO-RELATED"/>
    <property type="match status" value="1"/>
</dbReference>
<protein>
    <recommendedName>
        <fullName evidence="4">Probable multidrug resistance protein NorM</fullName>
    </recommendedName>
    <alternativeName>
        <fullName evidence="12">Multidrug-efflux transporter</fullName>
    </alternativeName>
</protein>
<feature type="transmembrane region" description="Helical" evidence="13">
    <location>
        <begin position="105"/>
        <end position="128"/>
    </location>
</feature>
<feature type="transmembrane region" description="Helical" evidence="13">
    <location>
        <begin position="291"/>
        <end position="314"/>
    </location>
</feature>
<keyword evidence="6" id="KW-0050">Antiport</keyword>
<sequence length="465" mass="51760">MLEKKISIGKSKWKQDIDMLTGKPVKLVMLFSLPLVFGNIFQQLYYITDAVIVGKFINIQALAAVNSCSWVIWLFNAIARDLSSTLSILVSYNVGKDNRDRLKKIVGNAGTLTLILALTLTILVESNLKLIFQIFKVPSEILAMTRDYFFIIFLGIPFIFIYNVAVALLRGIGNSKITLYAISTSTIINVGLDLLFIVGFGWGVKGGAIATVIAQFMAMLIALVPLCKSSMFPRQRSDWKLEQKLMRQIAELWLPMLVNSAVISLGGSLVSSQVNAIGPFFTAGVSSATKIFTLLESVIMAIQTGLSVFIGQNLGAGKIKRVKKGVYQIILVALIITAVLNIFVQIFAPQLANIFLLRTDELYDQTLRVTVTNVRVTTLGMFIMTPMYLYRVAIQTLGHPKYPMYAAFLQLAARAFSIFVLSIYIGEYAYYLATVLAWLVTLPVVAIPYNKNIRDLERRSRPFLE</sequence>
<evidence type="ECO:0000256" key="5">
    <source>
        <dbReference type="ARBA" id="ARBA00022448"/>
    </source>
</evidence>
<dbReference type="KEGG" id="bliq:INP51_12425"/>
<keyword evidence="7" id="KW-1003">Cell membrane</keyword>
<evidence type="ECO:0000256" key="8">
    <source>
        <dbReference type="ARBA" id="ARBA00022692"/>
    </source>
</evidence>
<keyword evidence="15" id="KW-1185">Reference proteome</keyword>
<evidence type="ECO:0000256" key="9">
    <source>
        <dbReference type="ARBA" id="ARBA00022989"/>
    </source>
</evidence>
<evidence type="ECO:0000256" key="1">
    <source>
        <dbReference type="ARBA" id="ARBA00003408"/>
    </source>
</evidence>
<evidence type="ECO:0000256" key="13">
    <source>
        <dbReference type="SAM" id="Phobius"/>
    </source>
</evidence>
<keyword evidence="11 13" id="KW-0472">Membrane</keyword>
<evidence type="ECO:0000313" key="15">
    <source>
        <dbReference type="Proteomes" id="UP000593601"/>
    </source>
</evidence>
<dbReference type="Pfam" id="PF01554">
    <property type="entry name" value="MatE"/>
    <property type="match status" value="2"/>
</dbReference>
<dbReference type="PIRSF" id="PIRSF006603">
    <property type="entry name" value="DinF"/>
    <property type="match status" value="1"/>
</dbReference>
<accession>A0A7M2RF82</accession>
<dbReference type="InterPro" id="IPR048279">
    <property type="entry name" value="MdtK-like"/>
</dbReference>
<organism evidence="14 15">
    <name type="scientific">Blautia liquoris</name>
    <dbReference type="NCBI Taxonomy" id="2779518"/>
    <lineage>
        <taxon>Bacteria</taxon>
        <taxon>Bacillati</taxon>
        <taxon>Bacillota</taxon>
        <taxon>Clostridia</taxon>
        <taxon>Lachnospirales</taxon>
        <taxon>Lachnospiraceae</taxon>
        <taxon>Blautia</taxon>
    </lineage>
</organism>
<name>A0A7M2RF82_9FIRM</name>
<comment type="subcellular location">
    <subcellularLocation>
        <location evidence="2">Cell membrane</location>
        <topology evidence="2">Multi-pass membrane protein</topology>
    </subcellularLocation>
</comment>
<keyword evidence="8 13" id="KW-0812">Transmembrane</keyword>
<evidence type="ECO:0000256" key="4">
    <source>
        <dbReference type="ARBA" id="ARBA00020268"/>
    </source>
</evidence>
<dbReference type="Proteomes" id="UP000593601">
    <property type="component" value="Chromosome"/>
</dbReference>
<dbReference type="EMBL" id="CP063304">
    <property type="protein sequence ID" value="QOV18798.1"/>
    <property type="molecule type" value="Genomic_DNA"/>
</dbReference>
<evidence type="ECO:0000256" key="10">
    <source>
        <dbReference type="ARBA" id="ARBA00023065"/>
    </source>
</evidence>
<evidence type="ECO:0000256" key="12">
    <source>
        <dbReference type="ARBA" id="ARBA00031636"/>
    </source>
</evidence>
<gene>
    <name evidence="14" type="ORF">INP51_12425</name>
</gene>
<feature type="transmembrane region" description="Helical" evidence="13">
    <location>
        <begin position="367"/>
        <end position="390"/>
    </location>
</feature>
<feature type="transmembrane region" description="Helical" evidence="13">
    <location>
        <begin position="326"/>
        <end position="347"/>
    </location>
</feature>
<comment type="similarity">
    <text evidence="3">Belongs to the multi antimicrobial extrusion (MATE) (TC 2.A.66.1) family.</text>
</comment>
<evidence type="ECO:0000256" key="2">
    <source>
        <dbReference type="ARBA" id="ARBA00004651"/>
    </source>
</evidence>